<keyword evidence="4" id="KW-0540">Nuclease</keyword>
<dbReference type="GO" id="GO:0004386">
    <property type="term" value="F:helicase activity"/>
    <property type="evidence" value="ECO:0007669"/>
    <property type="project" value="UniProtKB-KW"/>
</dbReference>
<keyword evidence="9" id="KW-0347">Helicase</keyword>
<evidence type="ECO:0000256" key="6">
    <source>
        <dbReference type="ARBA" id="ARBA00022932"/>
    </source>
</evidence>
<keyword evidence="9" id="KW-0067">ATP-binding</keyword>
<dbReference type="NCBIfam" id="TIGR00573">
    <property type="entry name" value="dnaq"/>
    <property type="match status" value="1"/>
</dbReference>
<protein>
    <recommendedName>
        <fullName evidence="7">DNA polymerase III polC-type</fullName>
    </recommendedName>
</protein>
<dbReference type="SMART" id="SM00479">
    <property type="entry name" value="EXOIII"/>
    <property type="match status" value="1"/>
</dbReference>
<dbReference type="GO" id="GO:0005829">
    <property type="term" value="C:cytosol"/>
    <property type="evidence" value="ECO:0007669"/>
    <property type="project" value="TreeGrafter"/>
</dbReference>
<keyword evidence="1 9" id="KW-0808">Transferase</keyword>
<organism evidence="9 10">
    <name type="scientific">Streptococcus merionis</name>
    <dbReference type="NCBI Taxonomy" id="400065"/>
    <lineage>
        <taxon>Bacteria</taxon>
        <taxon>Bacillati</taxon>
        <taxon>Bacillota</taxon>
        <taxon>Bacilli</taxon>
        <taxon>Lactobacillales</taxon>
        <taxon>Streptococcaceae</taxon>
        <taxon>Streptococcus</taxon>
    </lineage>
</organism>
<dbReference type="EMBL" id="LT906439">
    <property type="protein sequence ID" value="SNU87963.1"/>
    <property type="molecule type" value="Genomic_DNA"/>
</dbReference>
<reference evidence="9 10" key="1">
    <citation type="submission" date="2017-06" db="EMBL/GenBank/DDBJ databases">
        <authorList>
            <consortium name="Pathogen Informatics"/>
        </authorList>
    </citation>
    <scope>NUCLEOTIDE SEQUENCE [LARGE SCALE GENOMIC DNA]</scope>
    <source>
        <strain evidence="9 10">NCTC13788</strain>
    </source>
</reference>
<accession>A0A239STI0</accession>
<dbReference type="FunFam" id="3.30.420.10:FF:000045">
    <property type="entry name" value="3'-5' exonuclease DinG"/>
    <property type="match status" value="1"/>
</dbReference>
<keyword evidence="6" id="KW-0239">DNA-directed DNA polymerase</keyword>
<sequence>MSTNQRPFKGQSLVAKLGNYTVVDIETTGMDGKQAKIIEISAIRVRDSQIVADFSMLINPHQRLTPFIKNLTGITDQMLASAPELPQVLLDFYAFLGDDVIIGHNVHFDVNALYDNLLEVHGLQLTNDMVDTLRLSRRFLDLPHHRLDDLTACFNLIGRHKHRALNDCRLTHAVYQKLCQFL</sequence>
<evidence type="ECO:0000313" key="10">
    <source>
        <dbReference type="Proteomes" id="UP000215185"/>
    </source>
</evidence>
<name>A0A239STI0_9STRE</name>
<dbReference type="GO" id="GO:0003677">
    <property type="term" value="F:DNA binding"/>
    <property type="evidence" value="ECO:0007669"/>
    <property type="project" value="InterPro"/>
</dbReference>
<dbReference type="InterPro" id="IPR013520">
    <property type="entry name" value="Ribonucl_H"/>
</dbReference>
<keyword evidence="5" id="KW-0378">Hydrolase</keyword>
<evidence type="ECO:0000256" key="4">
    <source>
        <dbReference type="ARBA" id="ARBA00022722"/>
    </source>
</evidence>
<keyword evidence="2 9" id="KW-0548">Nucleotidyltransferase</keyword>
<dbReference type="GO" id="GO:0045004">
    <property type="term" value="P:DNA replication proofreading"/>
    <property type="evidence" value="ECO:0007669"/>
    <property type="project" value="TreeGrafter"/>
</dbReference>
<evidence type="ECO:0000256" key="3">
    <source>
        <dbReference type="ARBA" id="ARBA00022705"/>
    </source>
</evidence>
<keyword evidence="3" id="KW-0235">DNA replication</keyword>
<keyword evidence="10" id="KW-1185">Reference proteome</keyword>
<gene>
    <name evidence="9" type="primary">dinG_2</name>
    <name evidence="9" type="ORF">SAMEA4412692_00843</name>
</gene>
<dbReference type="KEGG" id="smen:SAMEA4412692_0843"/>
<dbReference type="AlphaFoldDB" id="A0A239STI0"/>
<dbReference type="PANTHER" id="PTHR30231">
    <property type="entry name" value="DNA POLYMERASE III SUBUNIT EPSILON"/>
    <property type="match status" value="1"/>
</dbReference>
<dbReference type="Gene3D" id="3.30.420.10">
    <property type="entry name" value="Ribonuclease H-like superfamily/Ribonuclease H"/>
    <property type="match status" value="1"/>
</dbReference>
<keyword evidence="5" id="KW-0269">Exonuclease</keyword>
<dbReference type="InterPro" id="IPR006054">
    <property type="entry name" value="DnaQ"/>
</dbReference>
<dbReference type="GO" id="GO:0003887">
    <property type="term" value="F:DNA-directed DNA polymerase activity"/>
    <property type="evidence" value="ECO:0007669"/>
    <property type="project" value="UniProtKB-KW"/>
</dbReference>
<dbReference type="SUPFAM" id="SSF53098">
    <property type="entry name" value="Ribonuclease H-like"/>
    <property type="match status" value="1"/>
</dbReference>
<dbReference type="InterPro" id="IPR012337">
    <property type="entry name" value="RNaseH-like_sf"/>
</dbReference>
<feature type="domain" description="Exonuclease" evidence="8">
    <location>
        <begin position="19"/>
        <end position="182"/>
    </location>
</feature>
<dbReference type="GO" id="GO:0008408">
    <property type="term" value="F:3'-5' exonuclease activity"/>
    <property type="evidence" value="ECO:0007669"/>
    <property type="project" value="TreeGrafter"/>
</dbReference>
<dbReference type="PANTHER" id="PTHR30231:SF41">
    <property type="entry name" value="DNA POLYMERASE III SUBUNIT EPSILON"/>
    <property type="match status" value="1"/>
</dbReference>
<evidence type="ECO:0000256" key="5">
    <source>
        <dbReference type="ARBA" id="ARBA00022839"/>
    </source>
</evidence>
<evidence type="ECO:0000256" key="7">
    <source>
        <dbReference type="ARBA" id="ARBA00070925"/>
    </source>
</evidence>
<dbReference type="CDD" id="cd06127">
    <property type="entry name" value="DEDDh"/>
    <property type="match status" value="1"/>
</dbReference>
<proteinExistence type="predicted"/>
<evidence type="ECO:0000259" key="8">
    <source>
        <dbReference type="SMART" id="SM00479"/>
    </source>
</evidence>
<dbReference type="OrthoDB" id="9803913at2"/>
<dbReference type="eggNOG" id="COG2176">
    <property type="taxonomic scope" value="Bacteria"/>
</dbReference>
<evidence type="ECO:0000256" key="1">
    <source>
        <dbReference type="ARBA" id="ARBA00022679"/>
    </source>
</evidence>
<dbReference type="InterPro" id="IPR036397">
    <property type="entry name" value="RNaseH_sf"/>
</dbReference>
<keyword evidence="9" id="KW-0547">Nucleotide-binding</keyword>
<dbReference type="Pfam" id="PF00929">
    <property type="entry name" value="RNase_T"/>
    <property type="match status" value="1"/>
</dbReference>
<dbReference type="STRING" id="1123308.GCA_000380085_00184"/>
<evidence type="ECO:0000313" key="9">
    <source>
        <dbReference type="EMBL" id="SNU87963.1"/>
    </source>
</evidence>
<evidence type="ECO:0000256" key="2">
    <source>
        <dbReference type="ARBA" id="ARBA00022695"/>
    </source>
</evidence>
<dbReference type="Proteomes" id="UP000215185">
    <property type="component" value="Chromosome 1"/>
</dbReference>
<dbReference type="RefSeq" id="WP_040834406.1">
    <property type="nucleotide sequence ID" value="NZ_LT906439.1"/>
</dbReference>